<protein>
    <submittedName>
        <fullName evidence="1">Uncharacterized protein</fullName>
    </submittedName>
</protein>
<sequence>MNTSDFFKKLCVGVNFNVSKFRPDAERFKLVKKTEDKSSEPRDGSSDSSKDHANGPGVPKSGVKRKKPGSADINENETTSNQANPTRACKRQRIRAKGTDVPELLSSFEELAPRYKLSQTLLRNIASLGYKEPTAVQRQAIPAMLERRELLCCAPTGSGKTAAFLVPIIGQLQRQQSGGTKGDGQGAGGGFRALVLSPTRELARQTYRECLQLVRDTGLKVYLLSKLASARTRLASAQHKLDILVCTPNRLLCLIRGGILELNRVEWLVLDESDKLFEAAGGARGFREQLARVCQACSGSPRLRRALFSATATRQVEDWCRLHLDALLTLTVGIRNAAADLVDQELQFVGSESGKLPALRALVKQGQLQPPVLVFVQSKQRAKELFAELVYDGINVDAIHSERPQLQRDRVVQGFRAGHIWVLICTELLARGLDFQGVGLVLNYDLPPSVVSYVHRVGRTGRAGHRGRAITFFTEDDVLEGRLRSIVQLLRESGQPLPDYLLGSKPKRRQRQSQQTVAQRDPISDASLEKQKKRKRTKRAPGKQAASQ</sequence>
<organism evidence="1 2">
    <name type="scientific">Ixodes persulcatus</name>
    <name type="common">Taiga tick</name>
    <dbReference type="NCBI Taxonomy" id="34615"/>
    <lineage>
        <taxon>Eukaryota</taxon>
        <taxon>Metazoa</taxon>
        <taxon>Ecdysozoa</taxon>
        <taxon>Arthropoda</taxon>
        <taxon>Chelicerata</taxon>
        <taxon>Arachnida</taxon>
        <taxon>Acari</taxon>
        <taxon>Parasitiformes</taxon>
        <taxon>Ixodida</taxon>
        <taxon>Ixodoidea</taxon>
        <taxon>Ixodidae</taxon>
        <taxon>Ixodinae</taxon>
        <taxon>Ixodes</taxon>
    </lineage>
</organism>
<evidence type="ECO:0000313" key="2">
    <source>
        <dbReference type="Proteomes" id="UP000805193"/>
    </source>
</evidence>
<dbReference type="EMBL" id="JABSTQ010009617">
    <property type="protein sequence ID" value="KAG0427539.1"/>
    <property type="molecule type" value="Genomic_DNA"/>
</dbReference>
<name>A0AC60Q3Y0_IXOPE</name>
<dbReference type="Proteomes" id="UP000805193">
    <property type="component" value="Unassembled WGS sequence"/>
</dbReference>
<accession>A0AC60Q3Y0</accession>
<proteinExistence type="predicted"/>
<evidence type="ECO:0000313" key="1">
    <source>
        <dbReference type="EMBL" id="KAG0427539.1"/>
    </source>
</evidence>
<gene>
    <name evidence="1" type="ORF">HPB47_025416</name>
</gene>
<reference evidence="1 2" key="1">
    <citation type="journal article" date="2020" name="Cell">
        <title>Large-Scale Comparative Analyses of Tick Genomes Elucidate Their Genetic Diversity and Vector Capacities.</title>
        <authorList>
            <consortium name="Tick Genome and Microbiome Consortium (TIGMIC)"/>
            <person name="Jia N."/>
            <person name="Wang J."/>
            <person name="Shi W."/>
            <person name="Du L."/>
            <person name="Sun Y."/>
            <person name="Zhan W."/>
            <person name="Jiang J.F."/>
            <person name="Wang Q."/>
            <person name="Zhang B."/>
            <person name="Ji P."/>
            <person name="Bell-Sakyi L."/>
            <person name="Cui X.M."/>
            <person name="Yuan T.T."/>
            <person name="Jiang B.G."/>
            <person name="Yang W.F."/>
            <person name="Lam T.T."/>
            <person name="Chang Q.C."/>
            <person name="Ding S.J."/>
            <person name="Wang X.J."/>
            <person name="Zhu J.G."/>
            <person name="Ruan X.D."/>
            <person name="Zhao L."/>
            <person name="Wei J.T."/>
            <person name="Ye R.Z."/>
            <person name="Que T.C."/>
            <person name="Du C.H."/>
            <person name="Zhou Y.H."/>
            <person name="Cheng J.X."/>
            <person name="Dai P.F."/>
            <person name="Guo W.B."/>
            <person name="Han X.H."/>
            <person name="Huang E.J."/>
            <person name="Li L.F."/>
            <person name="Wei W."/>
            <person name="Gao Y.C."/>
            <person name="Liu J.Z."/>
            <person name="Shao H.Z."/>
            <person name="Wang X."/>
            <person name="Wang C.C."/>
            <person name="Yang T.C."/>
            <person name="Huo Q.B."/>
            <person name="Li W."/>
            <person name="Chen H.Y."/>
            <person name="Chen S.E."/>
            <person name="Zhou L.G."/>
            <person name="Ni X.B."/>
            <person name="Tian J.H."/>
            <person name="Sheng Y."/>
            <person name="Liu T."/>
            <person name="Pan Y.S."/>
            <person name="Xia L.Y."/>
            <person name="Li J."/>
            <person name="Zhao F."/>
            <person name="Cao W.C."/>
        </authorList>
    </citation>
    <scope>NUCLEOTIDE SEQUENCE [LARGE SCALE GENOMIC DNA]</scope>
    <source>
        <strain evidence="1">Iper-2018</strain>
    </source>
</reference>
<keyword evidence="2" id="KW-1185">Reference proteome</keyword>
<comment type="caution">
    <text evidence="1">The sequence shown here is derived from an EMBL/GenBank/DDBJ whole genome shotgun (WGS) entry which is preliminary data.</text>
</comment>